<evidence type="ECO:0000256" key="5">
    <source>
        <dbReference type="ARBA" id="ARBA00023136"/>
    </source>
</evidence>
<dbReference type="Proteomes" id="UP000324781">
    <property type="component" value="Unassembled WGS sequence"/>
</dbReference>
<name>A0A1M6AI82_9FIRM</name>
<evidence type="ECO:0000256" key="3">
    <source>
        <dbReference type="ARBA" id="ARBA00022692"/>
    </source>
</evidence>
<organism evidence="8 9">
    <name type="scientific">Thermoclostridium caenicola</name>
    <dbReference type="NCBI Taxonomy" id="659425"/>
    <lineage>
        <taxon>Bacteria</taxon>
        <taxon>Bacillati</taxon>
        <taxon>Bacillota</taxon>
        <taxon>Clostridia</taxon>
        <taxon>Eubacteriales</taxon>
        <taxon>Oscillospiraceae</taxon>
        <taxon>Thermoclostridium</taxon>
    </lineage>
</organism>
<evidence type="ECO:0000259" key="7">
    <source>
        <dbReference type="Pfam" id="PF02687"/>
    </source>
</evidence>
<evidence type="ECO:0000256" key="4">
    <source>
        <dbReference type="ARBA" id="ARBA00022989"/>
    </source>
</evidence>
<dbReference type="PANTHER" id="PTHR30287:SF1">
    <property type="entry name" value="INNER MEMBRANE PROTEIN"/>
    <property type="match status" value="1"/>
</dbReference>
<gene>
    <name evidence="8" type="ORF">SAMN05444373_100149</name>
</gene>
<feature type="domain" description="ABC3 transporter permease C-terminal" evidence="7">
    <location>
        <begin position="636"/>
        <end position="751"/>
    </location>
</feature>
<keyword evidence="2" id="KW-1003">Cell membrane</keyword>
<evidence type="ECO:0000256" key="1">
    <source>
        <dbReference type="ARBA" id="ARBA00004651"/>
    </source>
</evidence>
<accession>A0A1M6AI82</accession>
<dbReference type="Pfam" id="PF02687">
    <property type="entry name" value="FtsX"/>
    <property type="match status" value="2"/>
</dbReference>
<dbReference type="RefSeq" id="WP_149677334.1">
    <property type="nucleotide sequence ID" value="NZ_FQZP01000001.1"/>
</dbReference>
<comment type="subcellular location">
    <subcellularLocation>
        <location evidence="1">Cell membrane</location>
        <topology evidence="1">Multi-pass membrane protein</topology>
    </subcellularLocation>
</comment>
<feature type="transmembrane region" description="Helical" evidence="6">
    <location>
        <begin position="721"/>
        <end position="744"/>
    </location>
</feature>
<dbReference type="InterPro" id="IPR038766">
    <property type="entry name" value="Membrane_comp_ABC_pdt"/>
</dbReference>
<keyword evidence="5 6" id="KW-0472">Membrane</keyword>
<feature type="transmembrane region" description="Helical" evidence="6">
    <location>
        <begin position="258"/>
        <end position="279"/>
    </location>
</feature>
<dbReference type="PANTHER" id="PTHR30287">
    <property type="entry name" value="MEMBRANE COMPONENT OF PREDICTED ABC SUPERFAMILY METABOLITE UPTAKE TRANSPORTER"/>
    <property type="match status" value="1"/>
</dbReference>
<dbReference type="OrthoDB" id="5137249at2"/>
<evidence type="ECO:0000256" key="2">
    <source>
        <dbReference type="ARBA" id="ARBA00022475"/>
    </source>
</evidence>
<feature type="transmembrane region" description="Helical" evidence="6">
    <location>
        <begin position="686"/>
        <end position="709"/>
    </location>
</feature>
<dbReference type="GO" id="GO:0005886">
    <property type="term" value="C:plasma membrane"/>
    <property type="evidence" value="ECO:0007669"/>
    <property type="project" value="UniProtKB-SubCell"/>
</dbReference>
<feature type="domain" description="ABC3 transporter permease C-terminal" evidence="7">
    <location>
        <begin position="257"/>
        <end position="372"/>
    </location>
</feature>
<dbReference type="AlphaFoldDB" id="A0A1M6AI82"/>
<sequence>MLLKKMFRDMRQNLSQFIAIFLMSMLGVTVFAGINAEWQGMKHERDRFYEESRLPDFWLLGRNFTEEDLEEAAQISEVEAVSRRLIADAVVQTGKKPALRIHIIEDNELSRPHLVEGEAFDPARDGIWLDSYFAEAHDIRVGDTIRAEAGGMVFEKEVIGLIMHPEYVYCARDETQLFPQPENFGFAFVPKKVLPEILPLPYNQLMIRLEDSADAKVVQSELEKRFKGKYSLLQTHETHLSTSMIEMEIQQNKAIGNVFPVVFFLIAALAMLTTMVRMTGNQRIQIGTLKAMGYSRHKILFHYISYGIWIGLAGGLLGLAIGPLLVPPILFEMQKTLYYLPDWYAVLTPESCAVVIIAVLCCGASSYFACRRELKDVPAACMRPKPPRAGRHTRWEKSALWHKLGFSAQWNIRDILRSKVRSAMAIAGVAGSMTLLLCAFGVLDTIGGLGDWMYRDLHAYDYRINLKEEIHQEEIDALKQKYGGQLIQELAIELRKDGREETGFLTVIEPGEQIRFQDPERNPMTLPDSGAAMTCKMATLLGLEVGETFEWRNPGDTQWHITRVEALYRSPTGQGITMSERAYEAAYDTMVPTALLVAGNGSDAVGLPGVKDVKSKDEMRAGLEKMLESMRTLVGILILAAVVLGAVVLYNLGSLSFAERVRELATLKVLGFFPGQIRGLLNKQNLLLTIVGIIIGIPCGYALIAYMVSTLSEAIDMPARVSPATLVLCIIGTLATSLAVGLLLSRKVGTIDMVSSLKAVE</sequence>
<dbReference type="EMBL" id="FQZP01000001">
    <property type="protein sequence ID" value="SHI36195.1"/>
    <property type="molecule type" value="Genomic_DNA"/>
</dbReference>
<protein>
    <submittedName>
        <fullName evidence="8">Putative ABC transport system permease protein</fullName>
    </submittedName>
</protein>
<evidence type="ECO:0000256" key="6">
    <source>
        <dbReference type="SAM" id="Phobius"/>
    </source>
</evidence>
<keyword evidence="4 6" id="KW-1133">Transmembrane helix</keyword>
<evidence type="ECO:0000313" key="8">
    <source>
        <dbReference type="EMBL" id="SHI36195.1"/>
    </source>
</evidence>
<evidence type="ECO:0000313" key="9">
    <source>
        <dbReference type="Proteomes" id="UP000324781"/>
    </source>
</evidence>
<dbReference type="InterPro" id="IPR003838">
    <property type="entry name" value="ABC3_permease_C"/>
</dbReference>
<feature type="transmembrane region" description="Helical" evidence="6">
    <location>
        <begin position="346"/>
        <end position="369"/>
    </location>
</feature>
<keyword evidence="9" id="KW-1185">Reference proteome</keyword>
<feature type="transmembrane region" description="Helical" evidence="6">
    <location>
        <begin position="300"/>
        <end position="326"/>
    </location>
</feature>
<feature type="transmembrane region" description="Helical" evidence="6">
    <location>
        <begin position="633"/>
        <end position="652"/>
    </location>
</feature>
<reference evidence="8 9" key="1">
    <citation type="submission" date="2016-11" db="EMBL/GenBank/DDBJ databases">
        <authorList>
            <person name="Varghese N."/>
            <person name="Submissions S."/>
        </authorList>
    </citation>
    <scope>NUCLEOTIDE SEQUENCE [LARGE SCALE GENOMIC DNA]</scope>
    <source>
        <strain evidence="8 9">DSM 19027</strain>
    </source>
</reference>
<feature type="transmembrane region" description="Helical" evidence="6">
    <location>
        <begin position="423"/>
        <end position="443"/>
    </location>
</feature>
<keyword evidence="3 6" id="KW-0812">Transmembrane</keyword>
<proteinExistence type="predicted"/>